<dbReference type="Gene3D" id="3.90.228.10">
    <property type="match status" value="1"/>
</dbReference>
<reference evidence="1 2" key="1">
    <citation type="journal article" date="2018" name="Elife">
        <title>Firefly genomes illuminate parallel origins of bioluminescence in beetles.</title>
        <authorList>
            <person name="Fallon T.R."/>
            <person name="Lower S.E."/>
            <person name="Chang C.H."/>
            <person name="Bessho-Uehara M."/>
            <person name="Martin G.J."/>
            <person name="Bewick A.J."/>
            <person name="Behringer M."/>
            <person name="Debat H.J."/>
            <person name="Wong I."/>
            <person name="Day J.C."/>
            <person name="Suvorov A."/>
            <person name="Silva C.J."/>
            <person name="Stanger-Hall K.F."/>
            <person name="Hall D.W."/>
            <person name="Schmitz R.J."/>
            <person name="Nelson D.R."/>
            <person name="Lewis S.M."/>
            <person name="Shigenobu S."/>
            <person name="Bybee S.M."/>
            <person name="Larracuente A.M."/>
            <person name="Oba Y."/>
            <person name="Weng J.K."/>
        </authorList>
    </citation>
    <scope>NUCLEOTIDE SEQUENCE [LARGE SCALE GENOMIC DNA]</scope>
    <source>
        <strain evidence="1">1611_PpyrPB1</strain>
        <tissue evidence="1">Whole body</tissue>
    </source>
</reference>
<evidence type="ECO:0000313" key="2">
    <source>
        <dbReference type="Proteomes" id="UP000327044"/>
    </source>
</evidence>
<organism evidence="1 2">
    <name type="scientific">Photinus pyralis</name>
    <name type="common">Common eastern firefly</name>
    <name type="synonym">Lampyris pyralis</name>
    <dbReference type="NCBI Taxonomy" id="7054"/>
    <lineage>
        <taxon>Eukaryota</taxon>
        <taxon>Metazoa</taxon>
        <taxon>Ecdysozoa</taxon>
        <taxon>Arthropoda</taxon>
        <taxon>Hexapoda</taxon>
        <taxon>Insecta</taxon>
        <taxon>Pterygota</taxon>
        <taxon>Neoptera</taxon>
        <taxon>Endopterygota</taxon>
        <taxon>Coleoptera</taxon>
        <taxon>Polyphaga</taxon>
        <taxon>Elateriformia</taxon>
        <taxon>Elateroidea</taxon>
        <taxon>Lampyridae</taxon>
        <taxon>Lampyrinae</taxon>
        <taxon>Photinus</taxon>
    </lineage>
</organism>
<dbReference type="Proteomes" id="UP000327044">
    <property type="component" value="Unassembled WGS sequence"/>
</dbReference>
<dbReference type="InParanoid" id="A0A5N4B598"/>
<protein>
    <submittedName>
        <fullName evidence="1">Uncharacterized protein</fullName>
    </submittedName>
</protein>
<name>A0A5N4B598_PHOPY</name>
<proteinExistence type="predicted"/>
<keyword evidence="2" id="KW-1185">Reference proteome</keyword>
<dbReference type="AlphaFoldDB" id="A0A5N4B598"/>
<comment type="caution">
    <text evidence="1">The sequence shown here is derived from an EMBL/GenBank/DDBJ whole genome shotgun (WGS) entry which is preliminary data.</text>
</comment>
<dbReference type="EMBL" id="VVIM01000001">
    <property type="protein sequence ID" value="KAB0804785.1"/>
    <property type="molecule type" value="Genomic_DNA"/>
</dbReference>
<sequence>MALISDFLREFKPSTWSTETYANKKFVRIPVDTEAVECIPIKNEFIKRYRAKYNIVAIERVQAPFLYMRYQLHRTNYEKNFSFPASESWTFVPAEEPSVDELIQYNCDERRVPRFLSLYFLSENLEMCKCVIAKKGHSYLQRDSNGYPDYIIHFEKAEPEDEIANYFSRLTLKM</sequence>
<evidence type="ECO:0000313" key="1">
    <source>
        <dbReference type="EMBL" id="KAB0804785.1"/>
    </source>
</evidence>
<accession>A0A5N4B598</accession>
<gene>
    <name evidence="1" type="ORF">PPYR_01755</name>
</gene>